<gene>
    <name evidence="1" type="ORF">GCM10010466_10790</name>
</gene>
<reference evidence="2" key="1">
    <citation type="journal article" date="2019" name="Int. J. Syst. Evol. Microbiol.">
        <title>The Global Catalogue of Microorganisms (GCM) 10K type strain sequencing project: providing services to taxonomists for standard genome sequencing and annotation.</title>
        <authorList>
            <consortium name="The Broad Institute Genomics Platform"/>
            <consortium name="The Broad Institute Genome Sequencing Center for Infectious Disease"/>
            <person name="Wu L."/>
            <person name="Ma J."/>
        </authorList>
    </citation>
    <scope>NUCLEOTIDE SEQUENCE [LARGE SCALE GENOMIC DNA]</scope>
    <source>
        <strain evidence="2">JCM 9373</strain>
    </source>
</reference>
<evidence type="ECO:0000313" key="2">
    <source>
        <dbReference type="Proteomes" id="UP001500320"/>
    </source>
</evidence>
<evidence type="ECO:0000313" key="1">
    <source>
        <dbReference type="EMBL" id="GAA3121701.1"/>
    </source>
</evidence>
<dbReference type="Proteomes" id="UP001500320">
    <property type="component" value="Unassembled WGS sequence"/>
</dbReference>
<dbReference type="EMBL" id="BAAAUT010000006">
    <property type="protein sequence ID" value="GAA3121701.1"/>
    <property type="molecule type" value="Genomic_DNA"/>
</dbReference>
<accession>A0ABP6MPQ0</accession>
<dbReference type="RefSeq" id="WP_344856484.1">
    <property type="nucleotide sequence ID" value="NZ_BAAAUT010000006.1"/>
</dbReference>
<organism evidence="1 2">
    <name type="scientific">Planomonospora alba</name>
    <dbReference type="NCBI Taxonomy" id="161354"/>
    <lineage>
        <taxon>Bacteria</taxon>
        <taxon>Bacillati</taxon>
        <taxon>Actinomycetota</taxon>
        <taxon>Actinomycetes</taxon>
        <taxon>Streptosporangiales</taxon>
        <taxon>Streptosporangiaceae</taxon>
        <taxon>Planomonospora</taxon>
    </lineage>
</organism>
<sequence length="42" mass="4428">MAYHNPNYTVAARLVETVTATTPKTFISDTSRMTGSGVALGP</sequence>
<comment type="caution">
    <text evidence="1">The sequence shown here is derived from an EMBL/GenBank/DDBJ whole genome shotgun (WGS) entry which is preliminary data.</text>
</comment>
<name>A0ABP6MPQ0_9ACTN</name>
<protein>
    <submittedName>
        <fullName evidence="1">Uncharacterized protein</fullName>
    </submittedName>
</protein>
<proteinExistence type="predicted"/>
<keyword evidence="2" id="KW-1185">Reference proteome</keyword>